<dbReference type="PANTHER" id="PTHR38784:SF1">
    <property type="entry name" value="SUCROSE PHOSPHORYLASE"/>
    <property type="match status" value="1"/>
</dbReference>
<proteinExistence type="predicted"/>
<dbReference type="AlphaFoldDB" id="A0A7S7RMZ1"/>
<dbReference type="InterPro" id="IPR009822">
    <property type="entry name" value="YaeQ"/>
</dbReference>
<dbReference type="Pfam" id="PF07152">
    <property type="entry name" value="YaeQ"/>
    <property type="match status" value="1"/>
</dbReference>
<evidence type="ECO:0000313" key="1">
    <source>
        <dbReference type="EMBL" id="QOY51989.1"/>
    </source>
</evidence>
<dbReference type="SUPFAM" id="SSF52980">
    <property type="entry name" value="Restriction endonuclease-like"/>
    <property type="match status" value="1"/>
</dbReference>
<dbReference type="Gene3D" id="3.10.640.10">
    <property type="entry name" value="Restriction endonuclease-like alpha-beta roll domain"/>
    <property type="match status" value="1"/>
</dbReference>
<accession>A0A7S7RMZ1</accession>
<keyword evidence="2" id="KW-1185">Reference proteome</keyword>
<gene>
    <name evidence="1" type="ORF">HUE88_13010</name>
</gene>
<name>A0A7S7RMZ1_9BACT</name>
<dbReference type="InterPro" id="IPR038590">
    <property type="entry name" value="YaeQ_sf"/>
</dbReference>
<evidence type="ECO:0000313" key="2">
    <source>
        <dbReference type="Proteomes" id="UP000593994"/>
    </source>
</evidence>
<sequence length="178" mass="20409">MAAKATIYKAALNIADMDRNYYAEHNFTLAKHPSENDLRLMVRLSAFVFNADESLVFCKGISQDDEPDLWQRSLDGEIKLWIDLGQPDEKRIKKACGRSEKVILYTYQDGAALAWWKQAEKALKRFKNLSVIYLSIDGDIEQLVERTISLQCNMSDGELSLIGEESSVTIRQERWKEA</sequence>
<dbReference type="PANTHER" id="PTHR38784">
    <property type="entry name" value="SUCROSE PHOSPHORYLASE"/>
    <property type="match status" value="1"/>
</dbReference>
<dbReference type="InterPro" id="IPR011335">
    <property type="entry name" value="Restrct_endonuc-II-like"/>
</dbReference>
<protein>
    <submittedName>
        <fullName evidence="1">YaeQ family protein</fullName>
    </submittedName>
</protein>
<dbReference type="Proteomes" id="UP000593994">
    <property type="component" value="Chromosome"/>
</dbReference>
<dbReference type="KEGG" id="sbal:HUE88_13010"/>
<dbReference type="SMART" id="SM01322">
    <property type="entry name" value="YaeQ"/>
    <property type="match status" value="1"/>
</dbReference>
<organism evidence="1 2">
    <name type="scientific">Candidatus Sulfurimonas baltica</name>
    <dbReference type="NCBI Taxonomy" id="2740404"/>
    <lineage>
        <taxon>Bacteria</taxon>
        <taxon>Pseudomonadati</taxon>
        <taxon>Campylobacterota</taxon>
        <taxon>Epsilonproteobacteria</taxon>
        <taxon>Campylobacterales</taxon>
        <taxon>Sulfurimonadaceae</taxon>
        <taxon>Sulfurimonas</taxon>
    </lineage>
</organism>
<dbReference type="CDD" id="cd22368">
    <property type="entry name" value="YaeQ-like"/>
    <property type="match status" value="1"/>
</dbReference>
<reference evidence="1 2" key="1">
    <citation type="submission" date="2020-05" db="EMBL/GenBank/DDBJ databases">
        <title>Sulfurimonas marisnigri, sp. nov., and Sulfurimonas baltica, sp. nov., manganese oxide reducing chemolithoautotrophs of the class Epsilonproteobacteria isolated from the pelagic redoxclines of the Black and Baltic Seas and emended description of the genus Sulfurimonas.</title>
        <authorList>
            <person name="Henkel J.V."/>
            <person name="Laudan C."/>
            <person name="Werner J."/>
            <person name="Neu T."/>
            <person name="Plewe S."/>
            <person name="Sproer C."/>
            <person name="Bunk B."/>
            <person name="Schulz-Vogt H.N."/>
        </authorList>
    </citation>
    <scope>NUCLEOTIDE SEQUENCE [LARGE SCALE GENOMIC DNA]</scope>
    <source>
        <strain evidence="1 2">GD2</strain>
    </source>
</reference>
<dbReference type="RefSeq" id="WP_194369621.1">
    <property type="nucleotide sequence ID" value="NZ_CP054492.1"/>
</dbReference>
<dbReference type="EMBL" id="CP054492">
    <property type="protein sequence ID" value="QOY51989.1"/>
    <property type="molecule type" value="Genomic_DNA"/>
</dbReference>
<dbReference type="PIRSF" id="PIRSF011484">
    <property type="entry name" value="YaeQ"/>
    <property type="match status" value="1"/>
</dbReference>